<name>A0A5J4R1R3_9ZZZZ</name>
<evidence type="ECO:0008006" key="3">
    <source>
        <dbReference type="Google" id="ProtNLM"/>
    </source>
</evidence>
<dbReference type="GO" id="GO:0003755">
    <property type="term" value="F:peptidyl-prolyl cis-trans isomerase activity"/>
    <property type="evidence" value="ECO:0007669"/>
    <property type="project" value="InterPro"/>
</dbReference>
<dbReference type="EMBL" id="SNRY01001972">
    <property type="protein sequence ID" value="KAA6327548.1"/>
    <property type="molecule type" value="Genomic_DNA"/>
</dbReference>
<dbReference type="Gene3D" id="3.10.50.40">
    <property type="match status" value="1"/>
</dbReference>
<sequence>SDVVTVDMNHPLAGEDLTFAGKVVENRMATNEEIQNTLNDISGDGCEGCGDDGCCESCGR</sequence>
<dbReference type="EMBL" id="SNRY01001973">
    <property type="protein sequence ID" value="KAA6327542.1"/>
    <property type="molecule type" value="Genomic_DNA"/>
</dbReference>
<dbReference type="AlphaFoldDB" id="A0A5J4R1R3"/>
<feature type="non-terminal residue" evidence="2">
    <location>
        <position position="1"/>
    </location>
</feature>
<dbReference type="InterPro" id="IPR046357">
    <property type="entry name" value="PPIase_dom_sf"/>
</dbReference>
<reference evidence="2" key="1">
    <citation type="submission" date="2019-03" db="EMBL/GenBank/DDBJ databases">
        <title>Single cell metagenomics reveals metabolic interactions within the superorganism composed of flagellate Streblomastix strix and complex community of Bacteroidetes bacteria on its surface.</title>
        <authorList>
            <person name="Treitli S.C."/>
            <person name="Kolisko M."/>
            <person name="Husnik F."/>
            <person name="Keeling P."/>
            <person name="Hampl V."/>
        </authorList>
    </citation>
    <scope>NUCLEOTIDE SEQUENCE</scope>
    <source>
        <strain evidence="2">STM</strain>
    </source>
</reference>
<evidence type="ECO:0000313" key="2">
    <source>
        <dbReference type="EMBL" id="KAA6327548.1"/>
    </source>
</evidence>
<protein>
    <recommendedName>
        <fullName evidence="3">Peptidylprolyl isomerase</fullName>
    </recommendedName>
</protein>
<accession>A0A5J4R1R3</accession>
<evidence type="ECO:0000313" key="1">
    <source>
        <dbReference type="EMBL" id="KAA6327542.1"/>
    </source>
</evidence>
<gene>
    <name evidence="2" type="ORF">EZS27_023471</name>
    <name evidence="1" type="ORF">EZS27_023477</name>
</gene>
<comment type="caution">
    <text evidence="2">The sequence shown here is derived from an EMBL/GenBank/DDBJ whole genome shotgun (WGS) entry which is preliminary data.</text>
</comment>
<organism evidence="2">
    <name type="scientific">termite gut metagenome</name>
    <dbReference type="NCBI Taxonomy" id="433724"/>
    <lineage>
        <taxon>unclassified sequences</taxon>
        <taxon>metagenomes</taxon>
        <taxon>organismal metagenomes</taxon>
    </lineage>
</organism>
<proteinExistence type="predicted"/>